<gene>
    <name evidence="1" type="ORF">MNBD_GAMMA21-2859</name>
</gene>
<evidence type="ECO:0000313" key="1">
    <source>
        <dbReference type="EMBL" id="VAW99094.1"/>
    </source>
</evidence>
<dbReference type="EMBL" id="UOFR01000064">
    <property type="protein sequence ID" value="VAW99094.1"/>
    <property type="molecule type" value="Genomic_DNA"/>
</dbReference>
<sequence>MEEGEYRDTYHEFNQLRCIFEKSILSRQTMCEHAHRFCLADREGVACNNNQANSQCEILLSHLRSKALFALKLTKIDGPLPHAKEVKVQTGGMLGLSTIVTDGNSPKEIVENIFSLIEQAKHKFGNLDALPYDEIARQIAQYQGRKRAKR</sequence>
<proteinExistence type="predicted"/>
<protein>
    <submittedName>
        <fullName evidence="1">Uncharacterized protein</fullName>
    </submittedName>
</protein>
<organism evidence="1">
    <name type="scientific">hydrothermal vent metagenome</name>
    <dbReference type="NCBI Taxonomy" id="652676"/>
    <lineage>
        <taxon>unclassified sequences</taxon>
        <taxon>metagenomes</taxon>
        <taxon>ecological metagenomes</taxon>
    </lineage>
</organism>
<name>A0A3B1AYF9_9ZZZZ</name>
<reference evidence="1" key="1">
    <citation type="submission" date="2018-06" db="EMBL/GenBank/DDBJ databases">
        <authorList>
            <person name="Zhirakovskaya E."/>
        </authorList>
    </citation>
    <scope>NUCLEOTIDE SEQUENCE</scope>
</reference>
<accession>A0A3B1AYF9</accession>
<dbReference type="AlphaFoldDB" id="A0A3B1AYF9"/>